<dbReference type="Pfam" id="PF20248">
    <property type="entry name" value="DUF6603"/>
    <property type="match status" value="1"/>
</dbReference>
<evidence type="ECO:0000313" key="2">
    <source>
        <dbReference type="EMBL" id="KMO25280.1"/>
    </source>
</evidence>
<dbReference type="InterPro" id="IPR046538">
    <property type="entry name" value="DUF6603"/>
</dbReference>
<sequence>MSQHVLAAASSPIQVSGSTLDAPVLSLAVAVGLLRERSPGSGLYEVDPAWFENPLGNVSEALKTQGPELASLLTQLLGQVGGHALGIPVRNPGSLGTWAPINKPESGAPSGLYLVTYPEPAEGPPTDQVFGLGVLYEASMQAAAEGVQAAVGPAAIQVSLWGSLPILKVGRGALSLTLGQHQYPVTLGIAITAADGGPIIDAQGLSFDGVKATAAVDVAAPSVDLSLVITQLKLPTDAVPSDRSLADLALIPASDLISTVATLGSIALSAVTGKPEVPYLLPAIGLSPVAPDGQATLPLLRWDEIVSLAVARKDPVQPVMDWFGALLADPALTRSWLGCVAGLVGASPASVGGSGTRAAPFALPLLTVGDVGTLALTAASSVDANGVRSFYPGLSFAADPVPLGASAQVVAAADLELGQFVLAPGNPSLGPTSLQFDAAIQLTGIGGQPLFAGTIAGGSYSFGALGAGLSLTEARGAPTVVPSFALDAVTTPNGTYQTLDLLQPGTLVQQALEELQTLIQNELATLFGTGGPASFGHLAAVLVGVVPPVTGGAPWPGELAPPFSATQLPSTLQDPAGALGAYYGKLLFGGIEVGGQVAFTYVMQAMANLLLQAGAPAPAVSGSGTVADPWLAPLAIGTLPVSLSAYTQALAAPNQSALVLGLVLTPSLTIPSGPRIDLSGSLDLLALDMDTAAHMPTGAQVVPALSVALGLPDGVGTPPVAGAALSVGSTAFSVRWDRAVGWDWSMHVGAPAVVLDGTSMPVGTDMDFSEPEELERLVTDSAATFAPLLTRLLGVAAYRSGTRAGLALDGVLGLLPDLAGAMPAGLSWPAGMPVLTPASFSDPLGDVKGQFAQVFATAERARAALTLVAWAAAGPTGPVPALAGDGGFGTPFLVPVGLPLPFDLAVWTDATVPSVGLGVGRTIAAAPSAALTAATTFSIALREFALAAGTPPGRVGLPGCSVVTTFTGAGGGKLIDELNDTGAGSLGALQIGCSLGLRSGRLVVVPVVTLLDAALAGFPAAQRLDLPAADAAPLLADQFAAQLNLALAPVLAEAAVNPTFAAVYDVLAGMGLALPGAPQGINPGGWLALLADPAGFLATGFEAVLADAGLRARTFGLLCGLVGVAPPQIPAGLLDLGAALGLLTGPETGYAPVPAAWLAFLSDPLGTISRRFSALFGDPGTLAALVSTYGQSLVRAPVGPFAFTVEQARLATLAVPAAAPVSVGGMLDVSGSLALDLRAGTLALDLQLRNPQVGISLLAAASGTVSGGSLAPQVTAALGFSDGILPAPPPLTFYPFEAQSFVADLAGIAPAYALSTFVTGVVDPKLLQPYPLAQAVFAALGLAGRDPLSGVWHMRSPLGLFQDPLGWLLSDAVVGRNGDLNVAQVATVLAAIPAATSTVGIAVTPVTGGVALTGLPYGLQVSFLADTVANLFSVKPEITAPVALSAGGAQVDRLSFAVSLGTAFNPGFSGAFAVSGAVESSRLALVGGYDGGFSLSAGFAGTGQPTLTLMPFPGWQTLVTQAGQAAVPTLVAELTDKLLTGLAGTGATSFATKLRAAGSSLGVRGLVTALVNASTSGPDAVAAAALDWLRARMSGANAAATVTAVTTLLDGVVPGATAKDGLLVYAPKLSADLPLTISLGNHGTELGLWIDLAPPPIPLVDIALSHCGLGVALDGDGLGTPVFTLGASLIAPVEGSQGPALSIAFGAQGFEMGVDPLGGAGQSPLYAPLLPKPFGETDAQAIARKAEAWALQILLNVLPRYVSLVVLNTSTVSQWLNAQLFSDDTGPVGPAPGQVLVASQLLTQDPQTKKYALNSFANLQQLTVDTFFARFIKTLLGTTIKVLTINGSGGIWIGPQPGATGAYGLSVAVPDLKVGQDGRFTVQLGAADTGWIAKAGGSGAATPGIGLYVPVPDDTPQFAGMKLHLVNIGVDFAGSAGKPLVDMSRFTLQGIKPRALIDFDFANGSSPVTAWGGAIDLDTIGIALAPNTAVPGASTNPVAQNLLGSGSGDSPAKDNPAANPGFSAAIAYGHFKESGTLDVGLIGEDGQPAEQIWIPVQRSFGPLHANQIGVGWNQGTKVASVLFDGNVALAGLEVDLDRLAVGIPVTNPTDYGAYSLDLAGIDVSFNGGGVELSGGLLKSVFTADEMEVVSYDGEVLVKASGFSLLGLASYAELSLDPGGDRKAQSFFAFVNLNAPLGGPPAFFVTGLAFGFAYNRNITLPQPGDIQQFPLVQGAISSSYFGGAGAKPDTALQKLSTVVYPEVGQYWICAGLRFTSFELLDTFALLFVKFGKSFEIDLVGVTAATLPPKVPKAQSLTYIELGILISFKPDEGVISVQAQLTPNSYLFAPVCRLTGGFAAFLWYDPPQTGAAGPGPGDFVITLGGYHPAFVKPTWYPDVPRLGFNWPLGPVSISGGAYFALTPSAIMAGGSLNVLFEAGPLRAWLNAGADLLIMWKPFFFTADIGVDVGVEFRTDILGATITLKAELGATLHLQGPPVGGSVTVHWYIISFTIPIGTAGDAPPTLDWDAFAANFLPPAPDAPGGRPERALLAAAADPAPVLAPVPAPAPAAQPLTAKIPQGLLGTETITRDGVAVNRWVVQSIPFTLEVDTAIPATASALQAWTGDALPDGPAMGVQPCSAQSVATPLQLTIYTVASDGSVDTGSAVALPPAAFALTAVTGSAPKALWSQAPFDPANPPDGGALLVPGAVRGVQIAAVADVVVGGIGPIDLLEAFGATRLPPLDLPFWRAPKVPAAAPMNQAGALARLMSTIMDAGTTVPARNRILAALRGQGIPVVADPDLSVIAAAAWALYQAPPTLADVTETLAGAAPAPVAAPAPAASARAPAVASARTRGPQLLGAVRRYRIAQPAAPAVAHALARVEAPEALFAATSYDGARPNAALLSSFLGPQVPDPGGLNLRLGEGGVSICSVVPSAVTQLQVSGTLPVRALCFDADSLPLSDDLLVPGAPAHAAPAGTAVVSLQGVPDGAADQPVGWQADTCLTRVSFATFLGDGCVVRPQAPPRYSADRRKSRIGTVRMTDVIAQNRIETRAGIRAGWIDTVLPATVATVAVLVRAGDPAAVAVRVGRQGCALDQAPLAPSRTLTAVDGLVLLFDVPSREAGVTGQVVVRTLAADAAVLRGVHGLPPTTAQGFAAQGVAARWSGVALAGYGVAVGETSPPVAHISVRSTPPGARPSP</sequence>
<reference evidence="2 3" key="1">
    <citation type="submission" date="2014-11" db="EMBL/GenBank/DDBJ databases">
        <title>Comparative genomics of Methylobacterium species.</title>
        <authorList>
            <person name="Chaudhry V."/>
            <person name="Patil P.B."/>
        </authorList>
    </citation>
    <scope>NUCLEOTIDE SEQUENCE [LARGE SCALE GENOMIC DNA]</scope>
    <source>
        <strain evidence="2 3">SE3.6</strain>
    </source>
</reference>
<accession>A0ABR5HFC8</accession>
<dbReference type="EMBL" id="JTHG01000059">
    <property type="protein sequence ID" value="KMO25280.1"/>
    <property type="molecule type" value="Genomic_DNA"/>
</dbReference>
<name>A0ABR5HFC8_9HYPH</name>
<evidence type="ECO:0000259" key="1">
    <source>
        <dbReference type="Pfam" id="PF20248"/>
    </source>
</evidence>
<keyword evidence="3" id="KW-1185">Reference proteome</keyword>
<feature type="domain" description="DUF6603" evidence="1">
    <location>
        <begin position="2056"/>
        <end position="2539"/>
    </location>
</feature>
<evidence type="ECO:0000313" key="3">
    <source>
        <dbReference type="Proteomes" id="UP000036471"/>
    </source>
</evidence>
<proteinExistence type="predicted"/>
<organism evidence="2 3">
    <name type="scientific">Methylobacterium indicum</name>
    <dbReference type="NCBI Taxonomy" id="1775910"/>
    <lineage>
        <taxon>Bacteria</taxon>
        <taxon>Pseudomonadati</taxon>
        <taxon>Pseudomonadota</taxon>
        <taxon>Alphaproteobacteria</taxon>
        <taxon>Hyphomicrobiales</taxon>
        <taxon>Methylobacteriaceae</taxon>
        <taxon>Methylobacterium</taxon>
    </lineage>
</organism>
<comment type="caution">
    <text evidence="2">The sequence shown here is derived from an EMBL/GenBank/DDBJ whole genome shotgun (WGS) entry which is preliminary data.</text>
</comment>
<gene>
    <name evidence="2" type="ORF">QR79_08530</name>
</gene>
<dbReference type="Proteomes" id="UP000036471">
    <property type="component" value="Unassembled WGS sequence"/>
</dbReference>
<protein>
    <recommendedName>
        <fullName evidence="1">DUF6603 domain-containing protein</fullName>
    </recommendedName>
</protein>
<dbReference type="RefSeq" id="WP_048425581.1">
    <property type="nucleotide sequence ID" value="NZ_JTHF01000007.1"/>
</dbReference>